<keyword evidence="6" id="KW-0675">Receptor</keyword>
<dbReference type="PROSITE" id="PS50835">
    <property type="entry name" value="IG_LIKE"/>
    <property type="match status" value="4"/>
</dbReference>
<dbReference type="SMART" id="SM00219">
    <property type="entry name" value="TyrKc"/>
    <property type="match status" value="1"/>
</dbReference>
<dbReference type="GO" id="GO:0005524">
    <property type="term" value="F:ATP binding"/>
    <property type="evidence" value="ECO:0007669"/>
    <property type="project" value="UniProtKB-KW"/>
</dbReference>
<evidence type="ECO:0000313" key="17">
    <source>
        <dbReference type="Proteomes" id="UP000014500"/>
    </source>
</evidence>
<dbReference type="PhylomeDB" id="T1JEN9"/>
<name>T1JEN9_STRMM</name>
<dbReference type="EMBL" id="JH432127">
    <property type="status" value="NOT_ANNOTATED_CDS"/>
    <property type="molecule type" value="Genomic_DNA"/>
</dbReference>
<evidence type="ECO:0000256" key="5">
    <source>
        <dbReference type="ARBA" id="ARBA00023157"/>
    </source>
</evidence>
<dbReference type="SMART" id="SM00220">
    <property type="entry name" value="S_TKc"/>
    <property type="match status" value="1"/>
</dbReference>
<dbReference type="SUPFAM" id="SSF48726">
    <property type="entry name" value="Immunoglobulin"/>
    <property type="match status" value="4"/>
</dbReference>
<dbReference type="PIRSF" id="PIRSF000615">
    <property type="entry name" value="TyrPK_CSF1-R"/>
    <property type="match status" value="1"/>
</dbReference>
<feature type="domain" description="Ig-like" evidence="15">
    <location>
        <begin position="235"/>
        <end position="329"/>
    </location>
</feature>
<dbReference type="HOGENOM" id="CLU_012268_0_0_1"/>
<feature type="compositionally biased region" description="Basic residues" evidence="12">
    <location>
        <begin position="528"/>
        <end position="538"/>
    </location>
</feature>
<feature type="domain" description="Protein kinase" evidence="14">
    <location>
        <begin position="461"/>
        <end position="772"/>
    </location>
</feature>
<keyword evidence="4 13" id="KW-0472">Membrane</keyword>
<dbReference type="PANTHER" id="PTHR45080">
    <property type="entry name" value="CONTACTIN 5"/>
    <property type="match status" value="1"/>
</dbReference>
<dbReference type="OMA" id="WWERNHE"/>
<evidence type="ECO:0000256" key="11">
    <source>
        <dbReference type="PIRSR" id="PIRSR000615-3"/>
    </source>
</evidence>
<keyword evidence="10" id="KW-0067">ATP-binding</keyword>
<dbReference type="GO" id="GO:0005886">
    <property type="term" value="C:plasma membrane"/>
    <property type="evidence" value="ECO:0007669"/>
    <property type="project" value="TreeGrafter"/>
</dbReference>
<dbReference type="FunFam" id="2.60.40.10:FF:000032">
    <property type="entry name" value="palladin isoform X1"/>
    <property type="match status" value="1"/>
</dbReference>
<reference evidence="16" key="2">
    <citation type="submission" date="2015-02" db="UniProtKB">
        <authorList>
            <consortium name="EnsemblMetazoa"/>
        </authorList>
    </citation>
    <scope>IDENTIFICATION</scope>
</reference>
<evidence type="ECO:0000256" key="7">
    <source>
        <dbReference type="ARBA" id="ARBA00023180"/>
    </source>
</evidence>
<evidence type="ECO:0008006" key="18">
    <source>
        <dbReference type="Google" id="ProtNLM"/>
    </source>
</evidence>
<dbReference type="GO" id="GO:0008046">
    <property type="term" value="F:axon guidance receptor activity"/>
    <property type="evidence" value="ECO:0007669"/>
    <property type="project" value="TreeGrafter"/>
</dbReference>
<dbReference type="Gene3D" id="3.30.200.20">
    <property type="entry name" value="Phosphorylase Kinase, domain 1"/>
    <property type="match status" value="1"/>
</dbReference>
<evidence type="ECO:0000256" key="8">
    <source>
        <dbReference type="ARBA" id="ARBA00023319"/>
    </source>
</evidence>
<dbReference type="InterPro" id="IPR020635">
    <property type="entry name" value="Tyr_kinase_cat_dom"/>
</dbReference>
<dbReference type="InterPro" id="IPR008266">
    <property type="entry name" value="Tyr_kinase_AS"/>
</dbReference>
<dbReference type="GO" id="GO:0004713">
    <property type="term" value="F:protein tyrosine kinase activity"/>
    <property type="evidence" value="ECO:0007669"/>
    <property type="project" value="InterPro"/>
</dbReference>
<dbReference type="Gene3D" id="2.60.40.10">
    <property type="entry name" value="Immunoglobulins"/>
    <property type="match status" value="4"/>
</dbReference>
<feature type="active site" description="Proton acceptor" evidence="9">
    <location>
        <position position="636"/>
    </location>
</feature>
<dbReference type="GO" id="GO:0046872">
    <property type="term" value="F:metal ion binding"/>
    <property type="evidence" value="ECO:0007669"/>
    <property type="project" value="UniProtKB-KW"/>
</dbReference>
<dbReference type="PROSITE" id="PS50011">
    <property type="entry name" value="PROTEIN_KINASE_DOM"/>
    <property type="match status" value="1"/>
</dbReference>
<dbReference type="EnsemblMetazoa" id="SMAR012289-RA">
    <property type="protein sequence ID" value="SMAR012289-PA"/>
    <property type="gene ID" value="SMAR012289"/>
</dbReference>
<feature type="binding site" evidence="10">
    <location>
        <position position="640"/>
    </location>
    <ligand>
        <name>ATP</name>
        <dbReference type="ChEBI" id="CHEBI:30616"/>
    </ligand>
</feature>
<evidence type="ECO:0000256" key="9">
    <source>
        <dbReference type="PIRSR" id="PIRSR000615-1"/>
    </source>
</evidence>
<evidence type="ECO:0000256" key="10">
    <source>
        <dbReference type="PIRSR" id="PIRSR000615-2"/>
    </source>
</evidence>
<dbReference type="InterPro" id="IPR011009">
    <property type="entry name" value="Kinase-like_dom_sf"/>
</dbReference>
<keyword evidence="10" id="KW-0547">Nucleotide-binding</keyword>
<dbReference type="InterPro" id="IPR003598">
    <property type="entry name" value="Ig_sub2"/>
</dbReference>
<dbReference type="GO" id="GO:0050808">
    <property type="term" value="P:synapse organization"/>
    <property type="evidence" value="ECO:0007669"/>
    <property type="project" value="TreeGrafter"/>
</dbReference>
<keyword evidence="7" id="KW-0325">Glycoprotein</keyword>
<dbReference type="PROSITE" id="PS00109">
    <property type="entry name" value="PROTEIN_KINASE_TYR"/>
    <property type="match status" value="1"/>
</dbReference>
<evidence type="ECO:0000256" key="3">
    <source>
        <dbReference type="ARBA" id="ARBA00022989"/>
    </source>
</evidence>
<evidence type="ECO:0000259" key="14">
    <source>
        <dbReference type="PROSITE" id="PS50011"/>
    </source>
</evidence>
<dbReference type="Pfam" id="PF07714">
    <property type="entry name" value="PK_Tyr_Ser-Thr"/>
    <property type="match status" value="1"/>
</dbReference>
<evidence type="ECO:0000313" key="16">
    <source>
        <dbReference type="EnsemblMetazoa" id="SMAR012289-PA"/>
    </source>
</evidence>
<keyword evidence="2 13" id="KW-0812">Transmembrane</keyword>
<dbReference type="FunFam" id="1.10.510.10:FF:000200">
    <property type="entry name" value="inactive tyrosine-protein kinase 7"/>
    <property type="match status" value="1"/>
</dbReference>
<dbReference type="GO" id="GO:0007156">
    <property type="term" value="P:homophilic cell adhesion via plasma membrane adhesion molecules"/>
    <property type="evidence" value="ECO:0007669"/>
    <property type="project" value="TreeGrafter"/>
</dbReference>
<sequence length="776" mass="87937">MTIFPNGSLLIHRVRNPDEGFYKCVGVRGVSKDEPIQTYTAELRIAVLDDMDGNTFEPAITPNQLTVIAANKDFEMTCIQPSGYPRPHMWWEDAHGKVISDTGRIRVEETRLLITMAKHEDAGNYTCVAENLANKRQYHFQLYISTMPTIITHPVSVSVEELESAQLLCQYRGSPYPITIVTWLKDDKALREDNPHFTIHHHNGTLQINTVHLSDNGTFVCIVNTSGFPVIYSQPAALAVKEKLKFFPLPVNKKLELNSNAKIYCKGRGAIKPTVRWIKEGQRMFEWPSHVRDENGTLFFDPVKPEDRGKYTCVATNFQGVINITIQVDVIVAPKFTVRPIDVQAYEGYPVVIHCRAYGDPLPTIQWDKNSVVNGFDQKRFSVMENGTLYVTEVHMDDQGKYGCTAGNSGGLKREEVSMVVRSAENYTANRDMATGRSRGGREEEDVMTKTIIITLSAATAYLVLVIGLIVWCRYRRARMKKALLQEAEAHNKATENGDVVNEAELKDRAARNSVENVKSDGDGHSHSSAHSHNSRRSRYSYDHLQFPRHDVHTVMLLGKGEFGEVFLAKAHGIQDEESETVVMGDLKQFLLATRKENPRKSPRPPRLNAAQIISMCNQIAQGMEYLSNHRYIHRDVAARNCLVTSKLDIKISNSCLSRDTYASEYYSFRNRSIPIRWMPFEAVYEDEFSTKSDVWAFGVLMWEVCSQADLPHADKSDEAYLKYLKLNSVQWSLPDECPKAMQPVIQKCWSKSPKDRPSFSELVVNIGDINIDSRV</sequence>
<dbReference type="InterPro" id="IPR000719">
    <property type="entry name" value="Prot_kinase_dom"/>
</dbReference>
<keyword evidence="5" id="KW-1015">Disulfide bond</keyword>
<dbReference type="SMART" id="SM00408">
    <property type="entry name" value="IGc2"/>
    <property type="match status" value="4"/>
</dbReference>
<feature type="domain" description="Ig-like" evidence="15">
    <location>
        <begin position="334"/>
        <end position="418"/>
    </location>
</feature>
<feature type="domain" description="Ig-like" evidence="15">
    <location>
        <begin position="58"/>
        <end position="145"/>
    </location>
</feature>
<dbReference type="eggNOG" id="KOG4475">
    <property type="taxonomic scope" value="Eukaryota"/>
</dbReference>
<feature type="transmembrane region" description="Helical" evidence="13">
    <location>
        <begin position="452"/>
        <end position="472"/>
    </location>
</feature>
<dbReference type="InterPro" id="IPR003599">
    <property type="entry name" value="Ig_sub"/>
</dbReference>
<organism evidence="16 17">
    <name type="scientific">Strigamia maritima</name>
    <name type="common">European centipede</name>
    <name type="synonym">Geophilus maritimus</name>
    <dbReference type="NCBI Taxonomy" id="126957"/>
    <lineage>
        <taxon>Eukaryota</taxon>
        <taxon>Metazoa</taxon>
        <taxon>Ecdysozoa</taxon>
        <taxon>Arthropoda</taxon>
        <taxon>Myriapoda</taxon>
        <taxon>Chilopoda</taxon>
        <taxon>Pleurostigmophora</taxon>
        <taxon>Geophilomorpha</taxon>
        <taxon>Linotaeniidae</taxon>
        <taxon>Strigamia</taxon>
    </lineage>
</organism>
<keyword evidence="11" id="KW-0460">Magnesium</keyword>
<dbReference type="GO" id="GO:0019199">
    <property type="term" value="F:transmembrane receptor protein kinase activity"/>
    <property type="evidence" value="ECO:0007669"/>
    <property type="project" value="UniProtKB-ARBA"/>
</dbReference>
<dbReference type="SUPFAM" id="SSF56112">
    <property type="entry name" value="Protein kinase-like (PK-like)"/>
    <property type="match status" value="1"/>
</dbReference>
<keyword evidence="8" id="KW-0393">Immunoglobulin domain</keyword>
<dbReference type="eggNOG" id="KOG1026">
    <property type="taxonomic scope" value="Eukaryota"/>
</dbReference>
<evidence type="ECO:0000256" key="1">
    <source>
        <dbReference type="ARBA" id="ARBA00004167"/>
    </source>
</evidence>
<dbReference type="Pfam" id="PF13927">
    <property type="entry name" value="Ig_3"/>
    <property type="match status" value="4"/>
</dbReference>
<evidence type="ECO:0000256" key="6">
    <source>
        <dbReference type="ARBA" id="ARBA00023170"/>
    </source>
</evidence>
<evidence type="ECO:0000256" key="4">
    <source>
        <dbReference type="ARBA" id="ARBA00023136"/>
    </source>
</evidence>
<evidence type="ECO:0000256" key="13">
    <source>
        <dbReference type="SAM" id="Phobius"/>
    </source>
</evidence>
<dbReference type="InterPro" id="IPR007110">
    <property type="entry name" value="Ig-like_dom"/>
</dbReference>
<dbReference type="InterPro" id="IPR001245">
    <property type="entry name" value="Ser-Thr/Tyr_kinase_cat_dom"/>
</dbReference>
<accession>T1JEN9</accession>
<dbReference type="GO" id="GO:0030424">
    <property type="term" value="C:axon"/>
    <property type="evidence" value="ECO:0007669"/>
    <property type="project" value="TreeGrafter"/>
</dbReference>
<evidence type="ECO:0000256" key="2">
    <source>
        <dbReference type="ARBA" id="ARBA00022692"/>
    </source>
</evidence>
<dbReference type="PRINTS" id="PR00109">
    <property type="entry name" value="TYRKINASE"/>
</dbReference>
<dbReference type="InterPro" id="IPR013783">
    <property type="entry name" value="Ig-like_fold"/>
</dbReference>
<feature type="domain" description="Ig-like" evidence="15">
    <location>
        <begin position="148"/>
        <end position="224"/>
    </location>
</feature>
<dbReference type="SMART" id="SM00409">
    <property type="entry name" value="IG"/>
    <property type="match status" value="4"/>
</dbReference>
<dbReference type="STRING" id="126957.T1JEN9"/>
<keyword evidence="3 13" id="KW-1133">Transmembrane helix</keyword>
<dbReference type="AlphaFoldDB" id="T1JEN9"/>
<dbReference type="GO" id="GO:0043025">
    <property type="term" value="C:neuronal cell body"/>
    <property type="evidence" value="ECO:0007669"/>
    <property type="project" value="TreeGrafter"/>
</dbReference>
<feature type="binding site" evidence="11">
    <location>
        <position position="641"/>
    </location>
    <ligand>
        <name>Mg(2+)</name>
        <dbReference type="ChEBI" id="CHEBI:18420"/>
    </ligand>
</feature>
<evidence type="ECO:0000256" key="12">
    <source>
        <dbReference type="SAM" id="MobiDB-lite"/>
    </source>
</evidence>
<dbReference type="Gene3D" id="1.10.510.10">
    <property type="entry name" value="Transferase(Phosphotransferase) domain 1"/>
    <property type="match status" value="1"/>
</dbReference>
<evidence type="ECO:0000259" key="15">
    <source>
        <dbReference type="PROSITE" id="PS50835"/>
    </source>
</evidence>
<dbReference type="Proteomes" id="UP000014500">
    <property type="component" value="Unassembled WGS sequence"/>
</dbReference>
<reference evidence="17" key="1">
    <citation type="submission" date="2011-05" db="EMBL/GenBank/DDBJ databases">
        <authorList>
            <person name="Richards S.R."/>
            <person name="Qu J."/>
            <person name="Jiang H."/>
            <person name="Jhangiani S.N."/>
            <person name="Agravi P."/>
            <person name="Goodspeed R."/>
            <person name="Gross S."/>
            <person name="Mandapat C."/>
            <person name="Jackson L."/>
            <person name="Mathew T."/>
            <person name="Pu L."/>
            <person name="Thornton R."/>
            <person name="Saada N."/>
            <person name="Wilczek-Boney K.B."/>
            <person name="Lee S."/>
            <person name="Kovar C."/>
            <person name="Wu Y."/>
            <person name="Scherer S.E."/>
            <person name="Worley K.C."/>
            <person name="Muzny D.M."/>
            <person name="Gibbs R."/>
        </authorList>
    </citation>
    <scope>NUCLEOTIDE SEQUENCE</scope>
    <source>
        <strain evidence="17">Brora</strain>
    </source>
</reference>
<dbReference type="PANTHER" id="PTHR45080:SF21">
    <property type="entry name" value="INACTIVE TYROSINE-PROTEIN KINASE 7"/>
    <property type="match status" value="1"/>
</dbReference>
<dbReference type="InterPro" id="IPR050958">
    <property type="entry name" value="Cell_Adh-Cytoskel_Orgn"/>
</dbReference>
<protein>
    <recommendedName>
        <fullName evidence="18">Receptor protein-tyrosine kinase</fullName>
    </recommendedName>
</protein>
<comment type="subcellular location">
    <subcellularLocation>
        <location evidence="1">Membrane</location>
        <topology evidence="1">Single-pass membrane protein</topology>
    </subcellularLocation>
</comment>
<feature type="region of interest" description="Disordered" evidence="12">
    <location>
        <begin position="517"/>
        <end position="538"/>
    </location>
</feature>
<proteinExistence type="predicted"/>
<keyword evidence="11" id="KW-0479">Metal-binding</keyword>
<dbReference type="InterPro" id="IPR036179">
    <property type="entry name" value="Ig-like_dom_sf"/>
</dbReference>
<keyword evidence="17" id="KW-1185">Reference proteome</keyword>